<dbReference type="RefSeq" id="XP_019637900.1">
    <property type="nucleotide sequence ID" value="XM_019782341.1"/>
</dbReference>
<protein>
    <submittedName>
        <fullName evidence="6">Uncharacterized protein LOC109480178</fullName>
    </submittedName>
</protein>
<dbReference type="Pfam" id="PF03328">
    <property type="entry name" value="HpcH_HpaI"/>
    <property type="match status" value="1"/>
</dbReference>
<sequence>MALISRLMQQNCVRNIMLTTTSPSAWRPLSRGRSSVVSPLMRSLLVLKNSQESLQRFREARADAYVLDLEDGVPKDKKESTVRLYAEALKSRMFRGQTVYVRFSNITDDVTRREADALCHLDLTGFIAPKVASSDDIRKIDKVLSEVEKKKNLLLGHCKIMAIVETLEALWHTPDIAKASSRMTALINGRADIAACFQRPPLTSPIGNAFQLQILHAAKTAGIAAIDAVSYVDNFPRLESDVTSGKTLGYDGMIIVHPLLVPFVNQLYTPTRQEIEWAEQVTAGVRVYQRTPQEYREFIGPPHLFSATHILETHRKIQELKSSVRINDRPQGKSNENSGTIIPLIRKGGLTGHSIKGGEWTTGIVPVTLDSSWRVAWDSSFFNARGVNSSDLTAKKMDLPGIQPPFHLLATLALSLAVAKSSEVARFHLGTFNAVQLRPITEGETVRAYFCIDSVEDAGRSGKYSVVTSSHILVNQRDEVVFRATKQTMYPKLAAAKLQLPKKRKSEIPTVSELRRRVVQNATFCGNTSSPTLVPNQLYIHRMVKVFSPTEAKGLATLIRATNQHHHNVKKFNTEDLLTAGPLVEAATVHNVTDDFGDILYQEVVESSNVNRTNEEDMIGSVSYIHSIQQLAENPNLEEVTVRTLGIKNLDVEELLEREVPVRLFSGTSMKTSDYEEICREDFPLLYRRIVTQVLWKFLRIRPISSSDEVPAEIQPKFS</sequence>
<evidence type="ECO:0000259" key="4">
    <source>
        <dbReference type="Pfam" id="PF03328"/>
    </source>
</evidence>
<evidence type="ECO:0000256" key="3">
    <source>
        <dbReference type="ARBA" id="ARBA00022842"/>
    </source>
</evidence>
<proteinExistence type="predicted"/>
<keyword evidence="5" id="KW-1185">Reference proteome</keyword>
<dbReference type="SUPFAM" id="SSF54637">
    <property type="entry name" value="Thioesterase/thiol ester dehydrase-isomerase"/>
    <property type="match status" value="1"/>
</dbReference>
<keyword evidence="2" id="KW-0479">Metal-binding</keyword>
<dbReference type="PANTHER" id="PTHR32308:SF1">
    <property type="entry name" value="HPCH_HPAI ALDOLASE_CITRATE LYASE DOMAIN-CONTAINING PROTEIN"/>
    <property type="match status" value="1"/>
</dbReference>
<dbReference type="GO" id="GO:0003824">
    <property type="term" value="F:catalytic activity"/>
    <property type="evidence" value="ECO:0007669"/>
    <property type="project" value="InterPro"/>
</dbReference>
<name>A0A6P4Z945_BRABE</name>
<feature type="domain" description="HpcH/HpaI aldolase/citrate lyase" evidence="4">
    <location>
        <begin position="46"/>
        <end position="258"/>
    </location>
</feature>
<evidence type="ECO:0000256" key="2">
    <source>
        <dbReference type="ARBA" id="ARBA00022723"/>
    </source>
</evidence>
<comment type="cofactor">
    <cofactor evidence="1">
        <name>Mg(2+)</name>
        <dbReference type="ChEBI" id="CHEBI:18420"/>
    </cofactor>
</comment>
<dbReference type="KEGG" id="bbel:109480178"/>
<dbReference type="Gene3D" id="3.20.20.60">
    <property type="entry name" value="Phosphoenolpyruvate-binding domains"/>
    <property type="match status" value="1"/>
</dbReference>
<dbReference type="OrthoDB" id="9999587at2759"/>
<dbReference type="AlphaFoldDB" id="A0A6P4Z945"/>
<dbReference type="Gene3D" id="3.10.129.10">
    <property type="entry name" value="Hotdog Thioesterase"/>
    <property type="match status" value="1"/>
</dbReference>
<dbReference type="SUPFAM" id="SSF51621">
    <property type="entry name" value="Phosphoenolpyruvate/pyruvate domain"/>
    <property type="match status" value="1"/>
</dbReference>
<dbReference type="GO" id="GO:0006107">
    <property type="term" value="P:oxaloacetate metabolic process"/>
    <property type="evidence" value="ECO:0007669"/>
    <property type="project" value="TreeGrafter"/>
</dbReference>
<dbReference type="GeneID" id="109480178"/>
<dbReference type="Proteomes" id="UP000515135">
    <property type="component" value="Unplaced"/>
</dbReference>
<dbReference type="InterPro" id="IPR015813">
    <property type="entry name" value="Pyrv/PenolPyrv_kinase-like_dom"/>
</dbReference>
<evidence type="ECO:0000313" key="6">
    <source>
        <dbReference type="RefSeq" id="XP_019637900.1"/>
    </source>
</evidence>
<accession>A0A6P4Z945</accession>
<organism evidence="5 6">
    <name type="scientific">Branchiostoma belcheri</name>
    <name type="common">Amphioxus</name>
    <dbReference type="NCBI Taxonomy" id="7741"/>
    <lineage>
        <taxon>Eukaryota</taxon>
        <taxon>Metazoa</taxon>
        <taxon>Chordata</taxon>
        <taxon>Cephalochordata</taxon>
        <taxon>Leptocardii</taxon>
        <taxon>Amphioxiformes</taxon>
        <taxon>Branchiostomatidae</taxon>
        <taxon>Branchiostoma</taxon>
    </lineage>
</organism>
<keyword evidence="3" id="KW-0460">Magnesium</keyword>
<dbReference type="GO" id="GO:0000287">
    <property type="term" value="F:magnesium ion binding"/>
    <property type="evidence" value="ECO:0007669"/>
    <property type="project" value="TreeGrafter"/>
</dbReference>
<dbReference type="InterPro" id="IPR029069">
    <property type="entry name" value="HotDog_dom_sf"/>
</dbReference>
<evidence type="ECO:0000313" key="5">
    <source>
        <dbReference type="Proteomes" id="UP000515135"/>
    </source>
</evidence>
<evidence type="ECO:0000256" key="1">
    <source>
        <dbReference type="ARBA" id="ARBA00001946"/>
    </source>
</evidence>
<dbReference type="PANTHER" id="PTHR32308">
    <property type="entry name" value="LYASE BETA SUBUNIT, PUTATIVE (AFU_ORTHOLOGUE AFUA_4G13030)-RELATED"/>
    <property type="match status" value="1"/>
</dbReference>
<gene>
    <name evidence="6" type="primary">LOC109480178</name>
</gene>
<dbReference type="InterPro" id="IPR005000">
    <property type="entry name" value="Aldolase/citrate-lyase_domain"/>
</dbReference>
<dbReference type="InterPro" id="IPR040442">
    <property type="entry name" value="Pyrv_kinase-like_dom_sf"/>
</dbReference>
<reference evidence="6" key="1">
    <citation type="submission" date="2025-08" db="UniProtKB">
        <authorList>
            <consortium name="RefSeq"/>
        </authorList>
    </citation>
    <scope>IDENTIFICATION</scope>
    <source>
        <tissue evidence="6">Gonad</tissue>
    </source>
</reference>